<dbReference type="InterPro" id="IPR003593">
    <property type="entry name" value="AAA+_ATPase"/>
</dbReference>
<dbReference type="InterPro" id="IPR008921">
    <property type="entry name" value="DNA_pol3_clamp-load_cplx_C"/>
</dbReference>
<evidence type="ECO:0000256" key="1">
    <source>
        <dbReference type="ARBA" id="ARBA00002393"/>
    </source>
</evidence>
<dbReference type="GO" id="GO:0005524">
    <property type="term" value="F:ATP binding"/>
    <property type="evidence" value="ECO:0007669"/>
    <property type="project" value="UniProtKB-KW"/>
</dbReference>
<dbReference type="InterPro" id="IPR003959">
    <property type="entry name" value="ATPase_AAA_core"/>
</dbReference>
<comment type="similarity">
    <text evidence="2">Belongs to the AAA ATPase family. RarA/MGS1/WRNIP1 subfamily.</text>
</comment>
<dbReference type="GO" id="GO:0006261">
    <property type="term" value="P:DNA-templated DNA replication"/>
    <property type="evidence" value="ECO:0007669"/>
    <property type="project" value="TreeGrafter"/>
</dbReference>
<comment type="function">
    <text evidence="1">DNA-dependent ATPase that plays important roles in cellular responses to stalled DNA replication processes.</text>
</comment>
<dbReference type="STRING" id="1227549.SAMN05444007_11536"/>
<dbReference type="PANTHER" id="PTHR13779:SF7">
    <property type="entry name" value="ATPASE WRNIP1"/>
    <property type="match status" value="1"/>
</dbReference>
<feature type="domain" description="AAA+ ATPase" evidence="7">
    <location>
        <begin position="57"/>
        <end position="175"/>
    </location>
</feature>
<dbReference type="InterPro" id="IPR021886">
    <property type="entry name" value="MgsA_C"/>
</dbReference>
<dbReference type="Gene3D" id="3.40.50.300">
    <property type="entry name" value="P-loop containing nucleotide triphosphate hydrolases"/>
    <property type="match status" value="1"/>
</dbReference>
<dbReference type="GO" id="GO:0016887">
    <property type="term" value="F:ATP hydrolysis activity"/>
    <property type="evidence" value="ECO:0007669"/>
    <property type="project" value="InterPro"/>
</dbReference>
<name>A0A1H7DVK8_9RHOB</name>
<dbReference type="SMART" id="SM00382">
    <property type="entry name" value="AAA"/>
    <property type="match status" value="1"/>
</dbReference>
<keyword evidence="9" id="KW-1185">Reference proteome</keyword>
<protein>
    <recommendedName>
        <fullName evidence="3">Replication-associated recombination protein A</fullName>
    </recommendedName>
</protein>
<dbReference type="PANTHER" id="PTHR13779">
    <property type="entry name" value="WERNER HELICASE-INTERACTING PROTEIN 1 FAMILY MEMBER"/>
    <property type="match status" value="1"/>
</dbReference>
<organism evidence="8 9">
    <name type="scientific">Cribrihabitans marinus</name>
    <dbReference type="NCBI Taxonomy" id="1227549"/>
    <lineage>
        <taxon>Bacteria</taxon>
        <taxon>Pseudomonadati</taxon>
        <taxon>Pseudomonadota</taxon>
        <taxon>Alphaproteobacteria</taxon>
        <taxon>Rhodobacterales</taxon>
        <taxon>Paracoccaceae</taxon>
        <taxon>Cribrihabitans</taxon>
    </lineage>
</organism>
<dbReference type="GO" id="GO:0000731">
    <property type="term" value="P:DNA synthesis involved in DNA repair"/>
    <property type="evidence" value="ECO:0007669"/>
    <property type="project" value="TreeGrafter"/>
</dbReference>
<keyword evidence="5" id="KW-0067">ATP-binding</keyword>
<dbReference type="InterPro" id="IPR051314">
    <property type="entry name" value="AAA_ATPase_RarA/MGS1/WRNIP1"/>
</dbReference>
<dbReference type="EMBL" id="FNYD01000015">
    <property type="protein sequence ID" value="SEK05771.1"/>
    <property type="molecule type" value="Genomic_DNA"/>
</dbReference>
<dbReference type="GO" id="GO:0017116">
    <property type="term" value="F:single-stranded DNA helicase activity"/>
    <property type="evidence" value="ECO:0007669"/>
    <property type="project" value="TreeGrafter"/>
</dbReference>
<dbReference type="Pfam" id="PF16193">
    <property type="entry name" value="AAA_assoc_2"/>
    <property type="match status" value="1"/>
</dbReference>
<dbReference type="RefSeq" id="WP_092371038.1">
    <property type="nucleotide sequence ID" value="NZ_BMGV01000014.1"/>
</dbReference>
<proteinExistence type="inferred from homology"/>
<evidence type="ECO:0000256" key="2">
    <source>
        <dbReference type="ARBA" id="ARBA00008959"/>
    </source>
</evidence>
<evidence type="ECO:0000256" key="3">
    <source>
        <dbReference type="ARBA" id="ARBA00020776"/>
    </source>
</evidence>
<dbReference type="OrthoDB" id="9778364at2"/>
<dbReference type="Gene3D" id="1.10.3710.10">
    <property type="entry name" value="DNA polymerase III clamp loader subunits, C-terminal domain"/>
    <property type="match status" value="1"/>
</dbReference>
<keyword evidence="4" id="KW-0547">Nucleotide-binding</keyword>
<accession>A0A1H7DVK8</accession>
<dbReference type="GO" id="GO:0003677">
    <property type="term" value="F:DNA binding"/>
    <property type="evidence" value="ECO:0007669"/>
    <property type="project" value="InterPro"/>
</dbReference>
<dbReference type="InterPro" id="IPR032423">
    <property type="entry name" value="AAA_assoc_2"/>
</dbReference>
<evidence type="ECO:0000313" key="9">
    <source>
        <dbReference type="Proteomes" id="UP000199379"/>
    </source>
</evidence>
<sequence length="441" mass="48156">MADLFDQGAKSPDPGPEGGAPRPLADRLRPRTVAEVIGQEQILGPEAPLGVMLASGTLSSLVFWGPPGVGKTTIARLLADETDLHFVQISAIFTGVQDLKKVFEAAKIRRGNGQGTLLFVDEIHRFNKAQQDGFLPHMEDGTILLVGATTENPSFELNAALLSRAQVLVLERLSLADLERLTQRAEKELGRPLPLGPDARDALQEMADGDGRALLNLVEQVAAWKVDAPLDREALSARLMRRAAKYDKSGDEHYNLISALHKSVRGSDPDAALYWLARMLKGGEDPRYLARRITRMAVEDIGLADPQAQSICLHAWQVYERLGSPEGELALAQAVVYLALAPKSNGAYVGYKAAMKLAGQTGSEPPPKHILNAPTGLMKEQGYGAGYAYDHDAEGGFSGQDYFPEGIKRPVLYQPVERGFERELKKRLDYFAKLRAQRGET</sequence>
<dbReference type="CDD" id="cd18139">
    <property type="entry name" value="HLD_clamp_RarA"/>
    <property type="match status" value="1"/>
</dbReference>
<evidence type="ECO:0000256" key="5">
    <source>
        <dbReference type="ARBA" id="ARBA00022840"/>
    </source>
</evidence>
<dbReference type="FunFam" id="1.20.272.10:FF:000001">
    <property type="entry name" value="Putative AAA family ATPase"/>
    <property type="match status" value="1"/>
</dbReference>
<dbReference type="InterPro" id="IPR027417">
    <property type="entry name" value="P-loop_NTPase"/>
</dbReference>
<dbReference type="SUPFAM" id="SSF48019">
    <property type="entry name" value="post-AAA+ oligomerization domain-like"/>
    <property type="match status" value="1"/>
</dbReference>
<dbReference type="CDD" id="cd00009">
    <property type="entry name" value="AAA"/>
    <property type="match status" value="1"/>
</dbReference>
<evidence type="ECO:0000256" key="4">
    <source>
        <dbReference type="ARBA" id="ARBA00022741"/>
    </source>
</evidence>
<gene>
    <name evidence="8" type="ORF">SAMN05444007_11536</name>
</gene>
<evidence type="ECO:0000259" key="7">
    <source>
        <dbReference type="SMART" id="SM00382"/>
    </source>
</evidence>
<dbReference type="FunFam" id="3.40.50.300:FF:000345">
    <property type="entry name" value="AAA family ATPase"/>
    <property type="match status" value="1"/>
</dbReference>
<dbReference type="GO" id="GO:0008047">
    <property type="term" value="F:enzyme activator activity"/>
    <property type="evidence" value="ECO:0007669"/>
    <property type="project" value="TreeGrafter"/>
</dbReference>
<feature type="region of interest" description="Disordered" evidence="6">
    <location>
        <begin position="1"/>
        <end position="27"/>
    </location>
</feature>
<evidence type="ECO:0000313" key="8">
    <source>
        <dbReference type="EMBL" id="SEK05771.1"/>
    </source>
</evidence>
<dbReference type="AlphaFoldDB" id="A0A1H7DVK8"/>
<dbReference type="Proteomes" id="UP000199379">
    <property type="component" value="Unassembled WGS sequence"/>
</dbReference>
<dbReference type="Pfam" id="PF00004">
    <property type="entry name" value="AAA"/>
    <property type="match status" value="1"/>
</dbReference>
<dbReference type="SUPFAM" id="SSF52540">
    <property type="entry name" value="P-loop containing nucleoside triphosphate hydrolases"/>
    <property type="match status" value="1"/>
</dbReference>
<dbReference type="Pfam" id="PF12002">
    <property type="entry name" value="MgsA_C"/>
    <property type="match status" value="1"/>
</dbReference>
<reference evidence="8 9" key="1">
    <citation type="submission" date="2016-10" db="EMBL/GenBank/DDBJ databases">
        <authorList>
            <person name="de Groot N.N."/>
        </authorList>
    </citation>
    <scope>NUCLEOTIDE SEQUENCE [LARGE SCALE GENOMIC DNA]</scope>
    <source>
        <strain evidence="8 9">DSM 29340</strain>
    </source>
</reference>
<dbReference type="Gene3D" id="1.20.272.10">
    <property type="match status" value="1"/>
</dbReference>
<evidence type="ECO:0000256" key="6">
    <source>
        <dbReference type="SAM" id="MobiDB-lite"/>
    </source>
</evidence>